<organism evidence="1 2">
    <name type="scientific">Taxus chinensis</name>
    <name type="common">Chinese yew</name>
    <name type="synonym">Taxus wallichiana var. chinensis</name>
    <dbReference type="NCBI Taxonomy" id="29808"/>
    <lineage>
        <taxon>Eukaryota</taxon>
        <taxon>Viridiplantae</taxon>
        <taxon>Streptophyta</taxon>
        <taxon>Embryophyta</taxon>
        <taxon>Tracheophyta</taxon>
        <taxon>Spermatophyta</taxon>
        <taxon>Pinopsida</taxon>
        <taxon>Pinidae</taxon>
        <taxon>Conifers II</taxon>
        <taxon>Cupressales</taxon>
        <taxon>Taxaceae</taxon>
        <taxon>Taxus</taxon>
    </lineage>
</organism>
<reference evidence="1 2" key="1">
    <citation type="journal article" date="2021" name="Nat. Plants">
        <title>The Taxus genome provides insights into paclitaxel biosynthesis.</title>
        <authorList>
            <person name="Xiong X."/>
            <person name="Gou J."/>
            <person name="Liao Q."/>
            <person name="Li Y."/>
            <person name="Zhou Q."/>
            <person name="Bi G."/>
            <person name="Li C."/>
            <person name="Du R."/>
            <person name="Wang X."/>
            <person name="Sun T."/>
            <person name="Guo L."/>
            <person name="Liang H."/>
            <person name="Lu P."/>
            <person name="Wu Y."/>
            <person name="Zhang Z."/>
            <person name="Ro D.K."/>
            <person name="Shang Y."/>
            <person name="Huang S."/>
            <person name="Yan J."/>
        </authorList>
    </citation>
    <scope>NUCLEOTIDE SEQUENCE [LARGE SCALE GENOMIC DNA]</scope>
    <source>
        <strain evidence="1">Ta-2019</strain>
    </source>
</reference>
<gene>
    <name evidence="1" type="ORF">KI387_043470</name>
</gene>
<dbReference type="EMBL" id="JAHRHJ020003680">
    <property type="protein sequence ID" value="KAH9291340.1"/>
    <property type="molecule type" value="Genomic_DNA"/>
</dbReference>
<dbReference type="AlphaFoldDB" id="A0AA38F770"/>
<protein>
    <submittedName>
        <fullName evidence="1">Uncharacterized protein</fullName>
    </submittedName>
</protein>
<evidence type="ECO:0000313" key="1">
    <source>
        <dbReference type="EMBL" id="KAH9291340.1"/>
    </source>
</evidence>
<sequence length="73" mass="8496">WDMGQKYARDADRPVWHKSIHFRRSEEIFPRQSGTVGTEVRGGREPAGSAEIEDFHLGHPTHFCQNYAWDVKN</sequence>
<evidence type="ECO:0000313" key="2">
    <source>
        <dbReference type="Proteomes" id="UP000824469"/>
    </source>
</evidence>
<dbReference type="Proteomes" id="UP000824469">
    <property type="component" value="Unassembled WGS sequence"/>
</dbReference>
<accession>A0AA38F770</accession>
<keyword evidence="2" id="KW-1185">Reference proteome</keyword>
<name>A0AA38F770_TAXCH</name>
<proteinExistence type="predicted"/>
<feature type="non-terminal residue" evidence="1">
    <location>
        <position position="1"/>
    </location>
</feature>
<comment type="caution">
    <text evidence="1">The sequence shown here is derived from an EMBL/GenBank/DDBJ whole genome shotgun (WGS) entry which is preliminary data.</text>
</comment>